<accession>A0A4C1U0D7</accession>
<organism evidence="2 3">
    <name type="scientific">Eumeta variegata</name>
    <name type="common">Bagworm moth</name>
    <name type="synonym">Eumeta japonica</name>
    <dbReference type="NCBI Taxonomy" id="151549"/>
    <lineage>
        <taxon>Eukaryota</taxon>
        <taxon>Metazoa</taxon>
        <taxon>Ecdysozoa</taxon>
        <taxon>Arthropoda</taxon>
        <taxon>Hexapoda</taxon>
        <taxon>Insecta</taxon>
        <taxon>Pterygota</taxon>
        <taxon>Neoptera</taxon>
        <taxon>Endopterygota</taxon>
        <taxon>Lepidoptera</taxon>
        <taxon>Glossata</taxon>
        <taxon>Ditrysia</taxon>
        <taxon>Tineoidea</taxon>
        <taxon>Psychidae</taxon>
        <taxon>Oiketicinae</taxon>
        <taxon>Eumeta</taxon>
    </lineage>
</organism>
<evidence type="ECO:0000256" key="1">
    <source>
        <dbReference type="SAM" id="MobiDB-lite"/>
    </source>
</evidence>
<name>A0A4C1U0D7_EUMVA</name>
<proteinExistence type="predicted"/>
<comment type="caution">
    <text evidence="2">The sequence shown here is derived from an EMBL/GenBank/DDBJ whole genome shotgun (WGS) entry which is preliminary data.</text>
</comment>
<dbReference type="Proteomes" id="UP000299102">
    <property type="component" value="Unassembled WGS sequence"/>
</dbReference>
<reference evidence="2 3" key="1">
    <citation type="journal article" date="2019" name="Commun. Biol.">
        <title>The bagworm genome reveals a unique fibroin gene that provides high tensile strength.</title>
        <authorList>
            <person name="Kono N."/>
            <person name="Nakamura H."/>
            <person name="Ohtoshi R."/>
            <person name="Tomita M."/>
            <person name="Numata K."/>
            <person name="Arakawa K."/>
        </authorList>
    </citation>
    <scope>NUCLEOTIDE SEQUENCE [LARGE SCALE GENOMIC DNA]</scope>
</reference>
<protein>
    <submittedName>
        <fullName evidence="2">Uncharacterized protein</fullName>
    </submittedName>
</protein>
<evidence type="ECO:0000313" key="2">
    <source>
        <dbReference type="EMBL" id="GBP19658.1"/>
    </source>
</evidence>
<feature type="region of interest" description="Disordered" evidence="1">
    <location>
        <begin position="60"/>
        <end position="86"/>
    </location>
</feature>
<dbReference type="EMBL" id="BGZK01000110">
    <property type="protein sequence ID" value="GBP19658.1"/>
    <property type="molecule type" value="Genomic_DNA"/>
</dbReference>
<evidence type="ECO:0000313" key="3">
    <source>
        <dbReference type="Proteomes" id="UP000299102"/>
    </source>
</evidence>
<gene>
    <name evidence="2" type="ORF">EVAR_75630_1</name>
</gene>
<feature type="compositionally biased region" description="Basic and acidic residues" evidence="1">
    <location>
        <begin position="66"/>
        <end position="78"/>
    </location>
</feature>
<dbReference type="AlphaFoldDB" id="A0A4C1U0D7"/>
<keyword evidence="3" id="KW-1185">Reference proteome</keyword>
<sequence length="202" mass="22418">MVPSLALRPLGPASPSQGAGFAEGVPSRSTLRTIPCKFEGGHAEREGFTLGTNTEIYRSQKFKPSKGRETVPKGKRDTAPTLPDTRLPPPYFVLQKDCKLESGVGSRRRVNEFQLFPGLGLSDTTARGCATRRVQAALRVWQRIAGGHVHHARTSAVAKNDAFGFRSTNVMPVERTLWTRHLRMCRWDNHHVVAYISLIVNM</sequence>
<feature type="region of interest" description="Disordered" evidence="1">
    <location>
        <begin position="1"/>
        <end position="26"/>
    </location>
</feature>